<proteinExistence type="predicted"/>
<evidence type="ECO:0000313" key="2">
    <source>
        <dbReference type="EMBL" id="RAU16903.1"/>
    </source>
</evidence>
<dbReference type="RefSeq" id="WP_112160309.1">
    <property type="nucleotide sequence ID" value="NZ_QKRX01000015.1"/>
</dbReference>
<keyword evidence="1" id="KW-0472">Membrane</keyword>
<keyword evidence="3" id="KW-1185">Reference proteome</keyword>
<sequence>MLLINEKLLNKTFGLVVWLICGVAVALVVGYQIVRAIKTVKKLASYRLCLACEMSVGQELEQVIRPANHPYRIFHDIQFEGFNVDHLIVTPEDEGDLSQRERTKGEWSRFEKLVGAKR</sequence>
<gene>
    <name evidence="2" type="ORF">DN062_16040</name>
</gene>
<reference evidence="2 3" key="1">
    <citation type="submission" date="2018-06" db="EMBL/GenBank/DDBJ databases">
        <title>Nitrincola tibetense sp. nov., isolated from Lake XuguoCo on Tibetan Plateau.</title>
        <authorList>
            <person name="Xing P."/>
        </authorList>
    </citation>
    <scope>NUCLEOTIDE SEQUENCE [LARGE SCALE GENOMIC DNA]</scope>
    <source>
        <strain evidence="3">xg18</strain>
    </source>
</reference>
<evidence type="ECO:0000313" key="3">
    <source>
        <dbReference type="Proteomes" id="UP000250744"/>
    </source>
</evidence>
<protein>
    <submittedName>
        <fullName evidence="2">Uncharacterized protein</fullName>
    </submittedName>
</protein>
<dbReference type="Proteomes" id="UP000250744">
    <property type="component" value="Unassembled WGS sequence"/>
</dbReference>
<evidence type="ECO:0000256" key="1">
    <source>
        <dbReference type="SAM" id="Phobius"/>
    </source>
</evidence>
<feature type="transmembrane region" description="Helical" evidence="1">
    <location>
        <begin position="12"/>
        <end position="34"/>
    </location>
</feature>
<comment type="caution">
    <text evidence="2">The sequence shown here is derived from an EMBL/GenBank/DDBJ whole genome shotgun (WGS) entry which is preliminary data.</text>
</comment>
<dbReference type="OrthoDB" id="572185at2"/>
<dbReference type="AlphaFoldDB" id="A0A364NIL9"/>
<accession>A0A364NIL9</accession>
<dbReference type="EMBL" id="QKRX01000015">
    <property type="protein sequence ID" value="RAU16903.1"/>
    <property type="molecule type" value="Genomic_DNA"/>
</dbReference>
<organism evidence="2 3">
    <name type="scientific">Nitrincola tibetensis</name>
    <dbReference type="NCBI Taxonomy" id="2219697"/>
    <lineage>
        <taxon>Bacteria</taxon>
        <taxon>Pseudomonadati</taxon>
        <taxon>Pseudomonadota</taxon>
        <taxon>Gammaproteobacteria</taxon>
        <taxon>Oceanospirillales</taxon>
        <taxon>Oceanospirillaceae</taxon>
        <taxon>Nitrincola</taxon>
    </lineage>
</organism>
<name>A0A364NIL9_9GAMM</name>
<keyword evidence="1" id="KW-0812">Transmembrane</keyword>
<keyword evidence="1" id="KW-1133">Transmembrane helix</keyword>